<dbReference type="EMBL" id="MWBQ01000189">
    <property type="protein sequence ID" value="OQA54924.1"/>
    <property type="molecule type" value="Genomic_DNA"/>
</dbReference>
<dbReference type="InterPro" id="IPR029039">
    <property type="entry name" value="Flavoprotein-like_sf"/>
</dbReference>
<proteinExistence type="predicted"/>
<dbReference type="PANTHER" id="PTHR30546">
    <property type="entry name" value="FLAVODOXIN-RELATED PROTEIN WRBA-RELATED"/>
    <property type="match status" value="1"/>
</dbReference>
<sequence>MSKAIVIYYTRSGTTRKMAETISEELQKREITVDLVTPDQVDIKKLVDYDLIILGTPTYYGTMAAEIKKLLDDSIRLHGRLDGKLGGAFASSANAAGGNETAILSILSALLIHGMLVKGMAEGSHYGPVAIKSFDDRAEKECRSYANQLADILKD</sequence>
<dbReference type="GO" id="GO:0016020">
    <property type="term" value="C:membrane"/>
    <property type="evidence" value="ECO:0007669"/>
    <property type="project" value="TreeGrafter"/>
</dbReference>
<dbReference type="GO" id="GO:0010181">
    <property type="term" value="F:FMN binding"/>
    <property type="evidence" value="ECO:0007669"/>
    <property type="project" value="InterPro"/>
</dbReference>
<dbReference type="CDD" id="cd00133">
    <property type="entry name" value="PTS_IIB"/>
    <property type="match status" value="1"/>
</dbReference>
<dbReference type="InterPro" id="IPR008254">
    <property type="entry name" value="Flavodoxin/NO_synth"/>
</dbReference>
<dbReference type="SUPFAM" id="SSF52218">
    <property type="entry name" value="Flavoproteins"/>
    <property type="match status" value="1"/>
</dbReference>
<protein>
    <submittedName>
        <fullName evidence="3">Flavodoxin</fullName>
    </submittedName>
</protein>
<dbReference type="Gene3D" id="3.40.50.360">
    <property type="match status" value="1"/>
</dbReference>
<gene>
    <name evidence="3" type="primary">fldA</name>
    <name evidence="3" type="ORF">BWY41_01838</name>
</gene>
<dbReference type="Pfam" id="PF00258">
    <property type="entry name" value="Flavodoxin_1"/>
    <property type="match status" value="1"/>
</dbReference>
<evidence type="ECO:0000313" key="3">
    <source>
        <dbReference type="EMBL" id="OQA54924.1"/>
    </source>
</evidence>
<reference evidence="3" key="1">
    <citation type="submission" date="2017-02" db="EMBL/GenBank/DDBJ databases">
        <title>Delving into the versatile metabolic prowess of the omnipresent phylum Bacteroidetes.</title>
        <authorList>
            <person name="Nobu M.K."/>
            <person name="Mei R."/>
            <person name="Narihiro T."/>
            <person name="Kuroda K."/>
            <person name="Liu W.-T."/>
        </authorList>
    </citation>
    <scope>NUCLEOTIDE SEQUENCE</scope>
    <source>
        <strain evidence="3">ADurb.Bin276</strain>
    </source>
</reference>
<dbReference type="AlphaFoldDB" id="A0A1V5SKR9"/>
<dbReference type="GO" id="GO:0003955">
    <property type="term" value="F:NAD(P)H dehydrogenase (quinone) activity"/>
    <property type="evidence" value="ECO:0007669"/>
    <property type="project" value="TreeGrafter"/>
</dbReference>
<dbReference type="InterPro" id="IPR001226">
    <property type="entry name" value="Flavodoxin_CS"/>
</dbReference>
<dbReference type="Proteomes" id="UP000485569">
    <property type="component" value="Unassembled WGS sequence"/>
</dbReference>
<dbReference type="PROSITE" id="PS00201">
    <property type="entry name" value="FLAVODOXIN"/>
    <property type="match status" value="1"/>
</dbReference>
<dbReference type="PROSITE" id="PS50902">
    <property type="entry name" value="FLAVODOXIN_LIKE"/>
    <property type="match status" value="1"/>
</dbReference>
<dbReference type="GO" id="GO:0009055">
    <property type="term" value="F:electron transfer activity"/>
    <property type="evidence" value="ECO:0007669"/>
    <property type="project" value="InterPro"/>
</dbReference>
<organism evidence="3">
    <name type="scientific">Candidatus Atribacter allofermentans</name>
    <dbReference type="NCBI Taxonomy" id="1852833"/>
    <lineage>
        <taxon>Bacteria</taxon>
        <taxon>Pseudomonadati</taxon>
        <taxon>Atribacterota</taxon>
        <taxon>Atribacteria</taxon>
        <taxon>Atribacterales</taxon>
        <taxon>Atribacteraceae</taxon>
        <taxon>Atribacter</taxon>
    </lineage>
</organism>
<name>A0A1V5SKR9_9BACT</name>
<evidence type="ECO:0000259" key="2">
    <source>
        <dbReference type="PROSITE" id="PS50902"/>
    </source>
</evidence>
<accession>A0A1V5SKR9</accession>
<evidence type="ECO:0000256" key="1">
    <source>
        <dbReference type="ARBA" id="ARBA00001917"/>
    </source>
</evidence>
<comment type="caution">
    <text evidence="3">The sequence shown here is derived from an EMBL/GenBank/DDBJ whole genome shotgun (WGS) entry which is preliminary data.</text>
</comment>
<dbReference type="PANTHER" id="PTHR30546:SF57">
    <property type="entry name" value="FLAVODOXIN FAMILY PROTEIN"/>
    <property type="match status" value="1"/>
</dbReference>
<comment type="cofactor">
    <cofactor evidence="1">
        <name>FMN</name>
        <dbReference type="ChEBI" id="CHEBI:58210"/>
    </cofactor>
</comment>
<feature type="domain" description="Flavodoxin-like" evidence="2">
    <location>
        <begin position="4"/>
        <end position="150"/>
    </location>
</feature>